<keyword evidence="3" id="KW-0997">Cell inner membrane</keyword>
<dbReference type="InterPro" id="IPR003399">
    <property type="entry name" value="Mce/MlaD"/>
</dbReference>
<evidence type="ECO:0000256" key="5">
    <source>
        <dbReference type="ARBA" id="ARBA00022989"/>
    </source>
</evidence>
<keyword evidence="10" id="KW-1185">Reference proteome</keyword>
<keyword evidence="6 7" id="KW-0472">Membrane</keyword>
<feature type="transmembrane region" description="Helical" evidence="7">
    <location>
        <begin position="20"/>
        <end position="43"/>
    </location>
</feature>
<evidence type="ECO:0000313" key="10">
    <source>
        <dbReference type="Proteomes" id="UP000193409"/>
    </source>
</evidence>
<feature type="domain" description="Mce/MlaD" evidence="8">
    <location>
        <begin position="51"/>
        <end position="137"/>
    </location>
</feature>
<evidence type="ECO:0000259" key="8">
    <source>
        <dbReference type="Pfam" id="PF02470"/>
    </source>
</evidence>
<gene>
    <name evidence="9" type="primary">pqiB</name>
    <name evidence="9" type="ORF">PSA7680_01841</name>
</gene>
<keyword evidence="4 7" id="KW-0812">Transmembrane</keyword>
<evidence type="ECO:0000256" key="3">
    <source>
        <dbReference type="ARBA" id="ARBA00022519"/>
    </source>
</evidence>
<proteinExistence type="predicted"/>
<dbReference type="OrthoDB" id="9806984at2"/>
<keyword evidence="5 7" id="KW-1133">Transmembrane helix</keyword>
<feature type="domain" description="Mce/MlaD" evidence="8">
    <location>
        <begin position="306"/>
        <end position="398"/>
    </location>
</feature>
<dbReference type="Proteomes" id="UP000193409">
    <property type="component" value="Unassembled WGS sequence"/>
</dbReference>
<evidence type="ECO:0000256" key="6">
    <source>
        <dbReference type="ARBA" id="ARBA00023136"/>
    </source>
</evidence>
<protein>
    <submittedName>
        <fullName evidence="9">Paraquat-inducible protein B</fullName>
    </submittedName>
</protein>
<dbReference type="RefSeq" id="WP_085868405.1">
    <property type="nucleotide sequence ID" value="NZ_FWFQ01000011.1"/>
</dbReference>
<name>A0A1Y5SCZ7_9RHOB</name>
<dbReference type="Pfam" id="PF02470">
    <property type="entry name" value="MlaD"/>
    <property type="match status" value="3"/>
</dbReference>
<dbReference type="PANTHER" id="PTHR30462:SF0">
    <property type="entry name" value="INTERMEMBRANE TRANSPORT PROTEIN YEBT"/>
    <property type="match status" value="1"/>
</dbReference>
<evidence type="ECO:0000313" key="9">
    <source>
        <dbReference type="EMBL" id="SLN37783.1"/>
    </source>
</evidence>
<feature type="domain" description="Mce/MlaD" evidence="8">
    <location>
        <begin position="166"/>
        <end position="226"/>
    </location>
</feature>
<dbReference type="InterPro" id="IPR051800">
    <property type="entry name" value="PqiA-PqiB_transport"/>
</dbReference>
<dbReference type="AlphaFoldDB" id="A0A1Y5SCZ7"/>
<keyword evidence="2" id="KW-1003">Cell membrane</keyword>
<dbReference type="GO" id="GO:0005886">
    <property type="term" value="C:plasma membrane"/>
    <property type="evidence" value="ECO:0007669"/>
    <property type="project" value="UniProtKB-SubCell"/>
</dbReference>
<comment type="subcellular location">
    <subcellularLocation>
        <location evidence="1">Cell inner membrane</location>
    </subcellularLocation>
</comment>
<dbReference type="PANTHER" id="PTHR30462">
    <property type="entry name" value="INTERMEMBRANE TRANSPORT PROTEIN PQIB-RELATED"/>
    <property type="match status" value="1"/>
</dbReference>
<accession>A0A1Y5SCZ7</accession>
<evidence type="ECO:0000256" key="7">
    <source>
        <dbReference type="SAM" id="Phobius"/>
    </source>
</evidence>
<evidence type="ECO:0000256" key="4">
    <source>
        <dbReference type="ARBA" id="ARBA00022692"/>
    </source>
</evidence>
<sequence>MTDTPPDSTTLVVEPPKGSLLSRISLVWLIPLISLAGALYYAYTAYRDQDVPIIIEFSEANGIKAHGTVIKYRDVEIGSVEDVTFSEDLSKVLVHAAIHPEMVHFLDESTEFWVVSAEVSAQGIRGLDTVLSGAYIAASWDNVPGQPARRFTGRDTAPVVDLKKPGTRITLRSQDTGSVSVGAPLLLRGIGVGKVETVELSDAGDSVLFSAFVDAPYDDFITTGTRFWNSSGINVSLGTGGINLNVDSLTSIVQGGIVFDTLFSGGEPVGENAVFDLYRNEDEARNSLFDDSLDSLVYLSSEFEGNLRGLKVGADVSYKGLKVGEVTEMSARVHTDENGEESVRLVANFAVQPNRLGLGTDEENETTLAFLNELVKRGLRAQISSQGLLASSLFIALVEAPEADPAQIDLFATPYPTFPTIPAAPDTLASAAEGVLERVSNLPIEELLDEAIQTLASIRAVAGDERIREIPGSVANVLQSVEGIVANEKLQTIPDDLSGAIADLRAILDKLEEGNAVASLTSVLESADVAAKQVAAASETLPGLVQEIETLMQTVNALPLGDIATSASEILASADQIVSSEALQGLPDDLAASVAEVRRILEQLEGGQTIAKLTEVLDNANVAAANVATASEDFPALLENINAVVAKLEQLPMGEVADSANAMIESIDGFIRSEGMQALPAELSGTLTELRGILAEIQEGGAVENLNTALADVSAAARNISSASEGLPQLMADIDALVQKAESLPLEELAASANDVLQSADDLIASEGMQALPASLSAALDQVRAVLDELQQGGAVENLNRTLASAENAADEVAKAAQSLPELVERLDRLASTAEATLAAYGNGSPINREAVLAVRAVRQAAEDASSLAKTIQRKPNALLTGR</sequence>
<reference evidence="9 10" key="1">
    <citation type="submission" date="2017-03" db="EMBL/GenBank/DDBJ databases">
        <authorList>
            <person name="Afonso C.L."/>
            <person name="Miller P.J."/>
            <person name="Scott M.A."/>
            <person name="Spackman E."/>
            <person name="Goraichik I."/>
            <person name="Dimitrov K.M."/>
            <person name="Suarez D.L."/>
            <person name="Swayne D.E."/>
        </authorList>
    </citation>
    <scope>NUCLEOTIDE SEQUENCE [LARGE SCALE GENOMIC DNA]</scope>
    <source>
        <strain evidence="9 10">CECT 7680</strain>
    </source>
</reference>
<evidence type="ECO:0000256" key="1">
    <source>
        <dbReference type="ARBA" id="ARBA00004533"/>
    </source>
</evidence>
<dbReference type="EMBL" id="FWFQ01000011">
    <property type="protein sequence ID" value="SLN37783.1"/>
    <property type="molecule type" value="Genomic_DNA"/>
</dbReference>
<organism evidence="9 10">
    <name type="scientific">Pseudoruegeria aquimaris</name>
    <dbReference type="NCBI Taxonomy" id="393663"/>
    <lineage>
        <taxon>Bacteria</taxon>
        <taxon>Pseudomonadati</taxon>
        <taxon>Pseudomonadota</taxon>
        <taxon>Alphaproteobacteria</taxon>
        <taxon>Rhodobacterales</taxon>
        <taxon>Roseobacteraceae</taxon>
        <taxon>Pseudoruegeria</taxon>
    </lineage>
</organism>
<evidence type="ECO:0000256" key="2">
    <source>
        <dbReference type="ARBA" id="ARBA00022475"/>
    </source>
</evidence>